<feature type="transmembrane region" description="Helical" evidence="7">
    <location>
        <begin position="395"/>
        <end position="417"/>
    </location>
</feature>
<evidence type="ECO:0000256" key="4">
    <source>
        <dbReference type="ARBA" id="ARBA00022989"/>
    </source>
</evidence>
<reference evidence="10 11" key="1">
    <citation type="submission" date="2017-12" db="EMBL/GenBank/DDBJ databases">
        <title>Sequencing, de novo assembly and annotation of complete genome of a new Thraustochytrid species, strain FCC1311.</title>
        <authorList>
            <person name="Sedici K."/>
            <person name="Godart F."/>
            <person name="Aiese Cigliano R."/>
            <person name="Sanseverino W."/>
            <person name="Barakat M."/>
            <person name="Ortet P."/>
            <person name="Marechal E."/>
            <person name="Cagnac O."/>
            <person name="Amato A."/>
        </authorList>
    </citation>
    <scope>NUCLEOTIDE SEQUENCE [LARGE SCALE GENOMIC DNA]</scope>
</reference>
<dbReference type="PANTHER" id="PTHR21229:SF1">
    <property type="entry name" value="GH17801P"/>
    <property type="match status" value="1"/>
</dbReference>
<feature type="transmembrane region" description="Helical" evidence="7">
    <location>
        <begin position="283"/>
        <end position="303"/>
    </location>
</feature>
<feature type="transmembrane region" description="Helical" evidence="7">
    <location>
        <begin position="347"/>
        <end position="374"/>
    </location>
</feature>
<keyword evidence="2 7" id="KW-0812">Transmembrane</keyword>
<dbReference type="GO" id="GO:0016020">
    <property type="term" value="C:membrane"/>
    <property type="evidence" value="ECO:0007669"/>
    <property type="project" value="UniProtKB-SubCell"/>
</dbReference>
<gene>
    <name evidence="10" type="ORF">FCC1311_020492</name>
</gene>
<feature type="compositionally biased region" description="Acidic residues" evidence="6">
    <location>
        <begin position="491"/>
        <end position="505"/>
    </location>
</feature>
<feature type="transmembrane region" description="Helical" evidence="7">
    <location>
        <begin position="238"/>
        <end position="257"/>
    </location>
</feature>
<feature type="transmembrane region" description="Helical" evidence="7">
    <location>
        <begin position="315"/>
        <end position="335"/>
    </location>
</feature>
<evidence type="ECO:0000313" key="11">
    <source>
        <dbReference type="Proteomes" id="UP000241890"/>
    </source>
</evidence>
<evidence type="ECO:0000256" key="1">
    <source>
        <dbReference type="ARBA" id="ARBA00004141"/>
    </source>
</evidence>
<name>A0A2R5G4A6_9STRA</name>
<comment type="subcellular location">
    <subcellularLocation>
        <location evidence="1">Membrane</location>
        <topology evidence="1">Multi-pass membrane protein</topology>
    </subcellularLocation>
</comment>
<dbReference type="OrthoDB" id="19932at2759"/>
<dbReference type="EMBL" id="BEYU01000016">
    <property type="protein sequence ID" value="GBG25830.1"/>
    <property type="molecule type" value="Genomic_DNA"/>
</dbReference>
<keyword evidence="5 7" id="KW-0472">Membrane</keyword>
<feature type="compositionally biased region" description="Basic and acidic residues" evidence="6">
    <location>
        <begin position="506"/>
        <end position="519"/>
    </location>
</feature>
<accession>A0A2R5G4A6</accession>
<dbReference type="AlphaFoldDB" id="A0A2R5G4A6"/>
<keyword evidence="11" id="KW-1185">Reference proteome</keyword>
<organism evidence="10 11">
    <name type="scientific">Hondaea fermentalgiana</name>
    <dbReference type="NCBI Taxonomy" id="2315210"/>
    <lineage>
        <taxon>Eukaryota</taxon>
        <taxon>Sar</taxon>
        <taxon>Stramenopiles</taxon>
        <taxon>Bigyra</taxon>
        <taxon>Labyrinthulomycetes</taxon>
        <taxon>Thraustochytrida</taxon>
        <taxon>Thraustochytriidae</taxon>
        <taxon>Hondaea</taxon>
    </lineage>
</organism>
<dbReference type="InterPro" id="IPR053937">
    <property type="entry name" value="GOST_TM"/>
</dbReference>
<evidence type="ECO:0000256" key="5">
    <source>
        <dbReference type="ARBA" id="ARBA00023136"/>
    </source>
</evidence>
<feature type="chain" id="PRO_5015320620" evidence="8">
    <location>
        <begin position="31"/>
        <end position="519"/>
    </location>
</feature>
<proteinExistence type="predicted"/>
<protein>
    <submittedName>
        <fullName evidence="10">Transmembrane protein 87A</fullName>
    </submittedName>
</protein>
<sequence length="519" mass="58241">MAKTAAAVTWRRACWVALAVASVLCGRTEASIFSFENETLYNGYMVDFIKDMPMFSRKDSPSWIGGLTDPLIKVTLTVRPADSEDSLEDLFVDEDTGNVLIKVLHGWSDDSLSSDSRMQASCSDEAPSSFKDSEAWELTLQTDTDSDDDSGSREAHGSHTFAVTETGFHLILVYNCLGDDVLADITFEYLNPYGYLSGWTFGILPMSGFLCIGYAILAAIYLVLCLRNREHILGLQKAIMCVIIMGLVERFAQFLTYLEMNESGAKSCCPMRADLTFSSALSVLKRSSSALLLLAVCLGFGVVKPRLERSTNLKIFALGVVYTFSSLLLDFQRIADISKHGRPTEPLYFASLIVSVCDVIILFWIYFAMSEILYELREGQQIAKLGMYQRLARALAIWAFTWMIFTVLEVMVLQRSIEIEWRYWFVLVSFWDLFFLGILLQICYIWAPSPLTAQYAFSQQLPTTEDLDEFDQIGLEMQTPHTSADFVIDDDDDDLVASDDDDDSDGLGHRIGDDRVAKS</sequence>
<feature type="region of interest" description="Disordered" evidence="6">
    <location>
        <begin position="491"/>
        <end position="519"/>
    </location>
</feature>
<feature type="domain" description="GOST seven transmembrane" evidence="9">
    <location>
        <begin position="204"/>
        <end position="449"/>
    </location>
</feature>
<comment type="caution">
    <text evidence="10">The sequence shown here is derived from an EMBL/GenBank/DDBJ whole genome shotgun (WGS) entry which is preliminary data.</text>
</comment>
<dbReference type="PANTHER" id="PTHR21229">
    <property type="entry name" value="LUNG SEVEN TRANSMEMBRANE RECEPTOR"/>
    <property type="match status" value="1"/>
</dbReference>
<dbReference type="InterPro" id="IPR009637">
    <property type="entry name" value="GPR107/GPR108-like"/>
</dbReference>
<dbReference type="Pfam" id="PF06814">
    <property type="entry name" value="GOST_TM"/>
    <property type="match status" value="1"/>
</dbReference>
<keyword evidence="4 7" id="KW-1133">Transmembrane helix</keyword>
<feature type="transmembrane region" description="Helical" evidence="7">
    <location>
        <begin position="199"/>
        <end position="226"/>
    </location>
</feature>
<evidence type="ECO:0000256" key="6">
    <source>
        <dbReference type="SAM" id="MobiDB-lite"/>
    </source>
</evidence>
<feature type="signal peptide" evidence="8">
    <location>
        <begin position="1"/>
        <end position="30"/>
    </location>
</feature>
<evidence type="ECO:0000259" key="9">
    <source>
        <dbReference type="Pfam" id="PF06814"/>
    </source>
</evidence>
<evidence type="ECO:0000256" key="8">
    <source>
        <dbReference type="SAM" id="SignalP"/>
    </source>
</evidence>
<dbReference type="GO" id="GO:0005794">
    <property type="term" value="C:Golgi apparatus"/>
    <property type="evidence" value="ECO:0007669"/>
    <property type="project" value="TreeGrafter"/>
</dbReference>
<feature type="transmembrane region" description="Helical" evidence="7">
    <location>
        <begin position="423"/>
        <end position="447"/>
    </location>
</feature>
<evidence type="ECO:0000256" key="3">
    <source>
        <dbReference type="ARBA" id="ARBA00022729"/>
    </source>
</evidence>
<evidence type="ECO:0000313" key="10">
    <source>
        <dbReference type="EMBL" id="GBG25830.1"/>
    </source>
</evidence>
<evidence type="ECO:0000256" key="7">
    <source>
        <dbReference type="SAM" id="Phobius"/>
    </source>
</evidence>
<keyword evidence="3 8" id="KW-0732">Signal</keyword>
<dbReference type="Proteomes" id="UP000241890">
    <property type="component" value="Unassembled WGS sequence"/>
</dbReference>
<evidence type="ECO:0000256" key="2">
    <source>
        <dbReference type="ARBA" id="ARBA00022692"/>
    </source>
</evidence>
<dbReference type="InParanoid" id="A0A2R5G4A6"/>